<dbReference type="EMBL" id="CP157948">
    <property type="protein sequence ID" value="XBS90030.1"/>
    <property type="molecule type" value="Genomic_DNA"/>
</dbReference>
<name>A0AAU7QKU5_9GAMM</name>
<dbReference type="AlphaFoldDB" id="A0AAU7QKU5"/>
<evidence type="ECO:0000313" key="1">
    <source>
        <dbReference type="EMBL" id="XBS90030.1"/>
    </source>
</evidence>
<reference evidence="1" key="1">
    <citation type="submission" date="2024-06" db="EMBL/GenBank/DDBJ databases">
        <authorList>
            <person name="Sun Y."/>
        </authorList>
    </citation>
    <scope>NUCLEOTIDE SEQUENCE</scope>
    <source>
        <strain evidence="1">IGA1.0</strain>
    </source>
</reference>
<dbReference type="RefSeq" id="WP_350016289.1">
    <property type="nucleotide sequence ID" value="NZ_CP157948.1"/>
</dbReference>
<gene>
    <name evidence="1" type="ORF">ABNK63_16845</name>
</gene>
<accession>A0AAU7QKU5</accession>
<protein>
    <submittedName>
        <fullName evidence="1">Uncharacterized protein</fullName>
    </submittedName>
</protein>
<proteinExistence type="predicted"/>
<organism evidence="1">
    <name type="scientific">Rhodanobacter sp. IGA1.0</name>
    <dbReference type="NCBI Taxonomy" id="3158582"/>
    <lineage>
        <taxon>Bacteria</taxon>
        <taxon>Pseudomonadati</taxon>
        <taxon>Pseudomonadota</taxon>
        <taxon>Gammaproteobacteria</taxon>
        <taxon>Lysobacterales</taxon>
        <taxon>Rhodanobacteraceae</taxon>
        <taxon>Rhodanobacter</taxon>
    </lineage>
</organism>
<sequence>MTAPRALFPRSCNRLRRKKVICLDLTGHCAFMQPEPGVLLLRRAEPSLR</sequence>